<keyword evidence="3" id="KW-0963">Cytoplasm</keyword>
<feature type="compositionally biased region" description="Basic and acidic residues" evidence="5">
    <location>
        <begin position="1"/>
        <end position="24"/>
    </location>
</feature>
<sequence>MEKTILDAREDTIPKIDTRQHNDLSDGDGDNDFWGDDGSICNESNEVLDTSSELEREWQRRHSQFHTIGYRDGLTAGKEASAQEGFNDGFKQSVIGGYKWGVVRGVTSALACLPSGMKEKLVEVPETREKLQNLYESVHSVSTQDALKEFHVDIVASDSKKQLEGSDLNTRDADVPYEISSSSLLGRHVADFEFLKLGSFAIGTHSAIESQIVGI</sequence>
<dbReference type="GO" id="GO:0005634">
    <property type="term" value="C:nucleus"/>
    <property type="evidence" value="ECO:0007669"/>
    <property type="project" value="UniProtKB-SubCell"/>
</dbReference>
<dbReference type="Pfam" id="PF09811">
    <property type="entry name" value="Yae1_N"/>
    <property type="match status" value="1"/>
</dbReference>
<evidence type="ECO:0000313" key="8">
    <source>
        <dbReference type="Proteomes" id="UP000230069"/>
    </source>
</evidence>
<dbReference type="InterPro" id="IPR038881">
    <property type="entry name" value="Yae1-like"/>
</dbReference>
<keyword evidence="8" id="KW-1185">Reference proteome</keyword>
<evidence type="ECO:0000313" key="7">
    <source>
        <dbReference type="EMBL" id="PIA48244.1"/>
    </source>
</evidence>
<evidence type="ECO:0000256" key="5">
    <source>
        <dbReference type="SAM" id="MobiDB-lite"/>
    </source>
</evidence>
<feature type="domain" description="Essential protein Yae1 N-terminal" evidence="6">
    <location>
        <begin position="69"/>
        <end position="106"/>
    </location>
</feature>
<dbReference type="FunCoup" id="A0A2G5DXJ6">
    <property type="interactions" value="52"/>
</dbReference>
<dbReference type="PANTHER" id="PTHR18829:SF0">
    <property type="entry name" value="PROTEIN YAE1 HOMOLOG"/>
    <property type="match status" value="1"/>
</dbReference>
<evidence type="ECO:0000256" key="1">
    <source>
        <dbReference type="ARBA" id="ARBA00004123"/>
    </source>
</evidence>
<feature type="region of interest" description="Disordered" evidence="5">
    <location>
        <begin position="1"/>
        <end position="29"/>
    </location>
</feature>
<dbReference type="InParanoid" id="A0A2G5DXJ6"/>
<dbReference type="PANTHER" id="PTHR18829">
    <property type="entry name" value="PROTEIN YAE1 HOMOLOG"/>
    <property type="match status" value="1"/>
</dbReference>
<comment type="subcellular location">
    <subcellularLocation>
        <location evidence="2">Cytoplasm</location>
    </subcellularLocation>
    <subcellularLocation>
        <location evidence="1">Nucleus</location>
    </subcellularLocation>
</comment>
<dbReference type="Proteomes" id="UP000230069">
    <property type="component" value="Unassembled WGS sequence"/>
</dbReference>
<evidence type="ECO:0000259" key="6">
    <source>
        <dbReference type="Pfam" id="PF09811"/>
    </source>
</evidence>
<proteinExistence type="predicted"/>
<gene>
    <name evidence="7" type="ORF">AQUCO_01400668v1</name>
</gene>
<evidence type="ECO:0000256" key="2">
    <source>
        <dbReference type="ARBA" id="ARBA00004496"/>
    </source>
</evidence>
<dbReference type="InterPro" id="IPR019191">
    <property type="entry name" value="Essential_protein_Yae1_N"/>
</dbReference>
<accession>A0A2G5DXJ6</accession>
<name>A0A2G5DXJ6_AQUCA</name>
<protein>
    <recommendedName>
        <fullName evidence="6">Essential protein Yae1 N-terminal domain-containing protein</fullName>
    </recommendedName>
</protein>
<evidence type="ECO:0000256" key="3">
    <source>
        <dbReference type="ARBA" id="ARBA00022490"/>
    </source>
</evidence>
<organism evidence="7 8">
    <name type="scientific">Aquilegia coerulea</name>
    <name type="common">Rocky mountain columbine</name>
    <dbReference type="NCBI Taxonomy" id="218851"/>
    <lineage>
        <taxon>Eukaryota</taxon>
        <taxon>Viridiplantae</taxon>
        <taxon>Streptophyta</taxon>
        <taxon>Embryophyta</taxon>
        <taxon>Tracheophyta</taxon>
        <taxon>Spermatophyta</taxon>
        <taxon>Magnoliopsida</taxon>
        <taxon>Ranunculales</taxon>
        <taxon>Ranunculaceae</taxon>
        <taxon>Thalictroideae</taxon>
        <taxon>Aquilegia</taxon>
    </lineage>
</organism>
<dbReference type="GO" id="GO:0005737">
    <property type="term" value="C:cytoplasm"/>
    <property type="evidence" value="ECO:0007669"/>
    <property type="project" value="UniProtKB-SubCell"/>
</dbReference>
<dbReference type="OrthoDB" id="20086at2759"/>
<dbReference type="AlphaFoldDB" id="A0A2G5DXJ6"/>
<reference evidence="7 8" key="1">
    <citation type="submission" date="2017-09" db="EMBL/GenBank/DDBJ databases">
        <title>WGS assembly of Aquilegia coerulea Goldsmith.</title>
        <authorList>
            <person name="Hodges S."/>
            <person name="Kramer E."/>
            <person name="Nordborg M."/>
            <person name="Tomkins J."/>
            <person name="Borevitz J."/>
            <person name="Derieg N."/>
            <person name="Yan J."/>
            <person name="Mihaltcheva S."/>
            <person name="Hayes R.D."/>
            <person name="Rokhsar D."/>
        </authorList>
    </citation>
    <scope>NUCLEOTIDE SEQUENCE [LARGE SCALE GENOMIC DNA]</scope>
    <source>
        <strain evidence="8">cv. Goldsmith</strain>
    </source>
</reference>
<keyword evidence="4" id="KW-0539">Nucleus</keyword>
<evidence type="ECO:0000256" key="4">
    <source>
        <dbReference type="ARBA" id="ARBA00023242"/>
    </source>
</evidence>
<dbReference type="EMBL" id="KZ305031">
    <property type="protein sequence ID" value="PIA48244.1"/>
    <property type="molecule type" value="Genomic_DNA"/>
</dbReference>